<gene>
    <name evidence="9" type="primary">RPAIN</name>
</gene>
<organism evidence="9 10">
    <name type="scientific">Otolemur garnettii</name>
    <name type="common">Small-eared galago</name>
    <name type="synonym">Garnett's greater bushbaby</name>
    <dbReference type="NCBI Taxonomy" id="30611"/>
    <lineage>
        <taxon>Eukaryota</taxon>
        <taxon>Metazoa</taxon>
        <taxon>Chordata</taxon>
        <taxon>Craniata</taxon>
        <taxon>Vertebrata</taxon>
        <taxon>Euteleostomi</taxon>
        <taxon>Mammalia</taxon>
        <taxon>Eutheria</taxon>
        <taxon>Euarchontoglires</taxon>
        <taxon>Primates</taxon>
        <taxon>Strepsirrhini</taxon>
        <taxon>Lorisiformes</taxon>
        <taxon>Galagidae</taxon>
        <taxon>Otolemur</taxon>
    </lineage>
</organism>
<dbReference type="PANTHER" id="PTHR31742:SF1">
    <property type="entry name" value="RPA-INTERACTING PROTEIN"/>
    <property type="match status" value="1"/>
</dbReference>
<evidence type="ECO:0000313" key="9">
    <source>
        <dbReference type="Ensembl" id="ENSOGAP00000016732.1"/>
    </source>
</evidence>
<reference evidence="9" key="2">
    <citation type="submission" date="2025-08" db="UniProtKB">
        <authorList>
            <consortium name="Ensembl"/>
        </authorList>
    </citation>
    <scope>IDENTIFICATION</scope>
</reference>
<protein>
    <submittedName>
        <fullName evidence="9">RPA interacting protein</fullName>
    </submittedName>
</protein>
<reference evidence="9" key="3">
    <citation type="submission" date="2025-09" db="UniProtKB">
        <authorList>
            <consortium name="Ensembl"/>
        </authorList>
    </citation>
    <scope>IDENTIFICATION</scope>
</reference>
<keyword evidence="4" id="KW-0862">Zinc</keyword>
<dbReference type="GO" id="GO:0006606">
    <property type="term" value="P:protein import into nucleus"/>
    <property type="evidence" value="ECO:0007669"/>
    <property type="project" value="Ensembl"/>
</dbReference>
<evidence type="ECO:0000256" key="1">
    <source>
        <dbReference type="ARBA" id="ARBA00004123"/>
    </source>
</evidence>
<dbReference type="OMA" id="ACDSWTV"/>
<dbReference type="FunCoup" id="H0XKU2">
    <property type="interactions" value="3007"/>
</dbReference>
<feature type="domain" description="RPA-interacting protein C-terminal" evidence="8">
    <location>
        <begin position="151"/>
        <end position="231"/>
    </location>
</feature>
<dbReference type="GO" id="GO:0008270">
    <property type="term" value="F:zinc ion binding"/>
    <property type="evidence" value="ECO:0007669"/>
    <property type="project" value="UniProtKB-KW"/>
</dbReference>
<reference evidence="10" key="1">
    <citation type="submission" date="2011-03" db="EMBL/GenBank/DDBJ databases">
        <title>Version 3 of the genome sequence of Otolemur garnettii (Bushbaby).</title>
        <authorList>
            <consortium name="The Broad Institute Genome Sequencing Platform"/>
            <person name="Di Palma F."/>
            <person name="Johnson J."/>
            <person name="Lander E.S."/>
            <person name="Lindblad-Toh K."/>
            <person name="Jaffe D.B."/>
            <person name="Gnerre S."/>
            <person name="MacCallum I."/>
            <person name="Przybylski D."/>
            <person name="Ribeiro F.J."/>
            <person name="Burton J.N."/>
            <person name="Walker B.J."/>
            <person name="Sharpe T."/>
            <person name="Hall G."/>
        </authorList>
    </citation>
    <scope>NUCLEOTIDE SEQUENCE [LARGE SCALE GENOMIC DNA]</scope>
</reference>
<dbReference type="STRING" id="30611.ENSOGAP00000016732"/>
<dbReference type="InParanoid" id="H0XKU2"/>
<dbReference type="InterPro" id="IPR028156">
    <property type="entry name" value="RIP"/>
</dbReference>
<evidence type="ECO:0000313" key="10">
    <source>
        <dbReference type="Proteomes" id="UP000005225"/>
    </source>
</evidence>
<dbReference type="Pfam" id="PF14768">
    <property type="entry name" value="RPA_interact_C"/>
    <property type="match status" value="1"/>
</dbReference>
<evidence type="ECO:0000259" key="6">
    <source>
        <dbReference type="Pfam" id="PF14766"/>
    </source>
</evidence>
<dbReference type="InterPro" id="IPR028159">
    <property type="entry name" value="RPA_interact_C_dom"/>
</dbReference>
<sequence>MAEASGSGHRTLYKLRGSPSWKEAFRQRCLERMKNSRVKLLNKYRQAGGNLPGRAQSTFLVQEVMEEEWKALQSADNCPESLAQYIKKEHWIRSQELQVLEEPMNLAVLEEIQQELIDQEQSIINEYEKSLQFDEKCLSIMLAEWEANPIVCPVCKKYNLRITGGVVMCQCGLSIPSHCPELTEQKLRACLEDSVKEHSAHCLHTPEFSVTEGIEDKSNLLMSCLACDTWAVIL</sequence>
<evidence type="ECO:0000259" key="7">
    <source>
        <dbReference type="Pfam" id="PF14767"/>
    </source>
</evidence>
<keyword evidence="5" id="KW-0539">Nucleus</keyword>
<keyword evidence="3" id="KW-0863">Zinc-finger</keyword>
<dbReference type="AlphaFoldDB" id="H0XKU2"/>
<dbReference type="Ensembl" id="ENSOGAT00000027316.1">
    <property type="protein sequence ID" value="ENSOGAP00000016732.1"/>
    <property type="gene ID" value="ENSOGAG00000027179.1"/>
</dbReference>
<dbReference type="PANTHER" id="PTHR31742">
    <property type="entry name" value="RPA-INTERACTING PROTEIN RPAIN"/>
    <property type="match status" value="1"/>
</dbReference>
<dbReference type="GeneTree" id="ENSGT00390000006416"/>
<dbReference type="EMBL" id="AAQR03080904">
    <property type="status" value="NOT_ANNOTATED_CDS"/>
    <property type="molecule type" value="Genomic_DNA"/>
</dbReference>
<feature type="domain" description="RPA-interacting protein central" evidence="7">
    <location>
        <begin position="60"/>
        <end position="141"/>
    </location>
</feature>
<name>H0XKU2_OTOGA</name>
<keyword evidence="10" id="KW-1185">Reference proteome</keyword>
<evidence type="ECO:0000256" key="4">
    <source>
        <dbReference type="ARBA" id="ARBA00022833"/>
    </source>
</evidence>
<dbReference type="Pfam" id="PF14766">
    <property type="entry name" value="RPA_interact_N"/>
    <property type="match status" value="1"/>
</dbReference>
<evidence type="ECO:0000256" key="5">
    <source>
        <dbReference type="ARBA" id="ARBA00023242"/>
    </source>
</evidence>
<accession>H0XKU2</accession>
<feature type="domain" description="RPA-interacting protein N-terminal" evidence="6">
    <location>
        <begin position="9"/>
        <end position="47"/>
    </location>
</feature>
<dbReference type="EMBL" id="AAQR03080903">
    <property type="status" value="NOT_ANNOTATED_CDS"/>
    <property type="molecule type" value="Genomic_DNA"/>
</dbReference>
<dbReference type="Proteomes" id="UP000005225">
    <property type="component" value="Unassembled WGS sequence"/>
</dbReference>
<evidence type="ECO:0000256" key="3">
    <source>
        <dbReference type="ARBA" id="ARBA00022771"/>
    </source>
</evidence>
<dbReference type="eggNOG" id="ENOG502R0QT">
    <property type="taxonomic scope" value="Eukaryota"/>
</dbReference>
<dbReference type="Pfam" id="PF14767">
    <property type="entry name" value="RPA_interact_M"/>
    <property type="match status" value="1"/>
</dbReference>
<proteinExistence type="predicted"/>
<dbReference type="InterPro" id="IPR028158">
    <property type="entry name" value="RPA_interact_N_dom"/>
</dbReference>
<dbReference type="GO" id="GO:0001650">
    <property type="term" value="C:fibrillar center"/>
    <property type="evidence" value="ECO:0007669"/>
    <property type="project" value="Ensembl"/>
</dbReference>
<dbReference type="GO" id="GO:0016605">
    <property type="term" value="C:PML body"/>
    <property type="evidence" value="ECO:0007669"/>
    <property type="project" value="TreeGrafter"/>
</dbReference>
<evidence type="ECO:0000259" key="8">
    <source>
        <dbReference type="Pfam" id="PF14768"/>
    </source>
</evidence>
<keyword evidence="2" id="KW-0479">Metal-binding</keyword>
<comment type="subcellular location">
    <subcellularLocation>
        <location evidence="1">Nucleus</location>
    </subcellularLocation>
</comment>
<evidence type="ECO:0000256" key="2">
    <source>
        <dbReference type="ARBA" id="ARBA00022723"/>
    </source>
</evidence>
<dbReference type="InterPro" id="IPR028155">
    <property type="entry name" value="RPA_interact_central"/>
</dbReference>